<keyword evidence="5" id="KW-1185">Reference proteome</keyword>
<dbReference type="Pfam" id="PF13800">
    <property type="entry name" value="Sigma_reg_N"/>
    <property type="match status" value="1"/>
</dbReference>
<evidence type="ECO:0008006" key="6">
    <source>
        <dbReference type="Google" id="ProtNLM"/>
    </source>
</evidence>
<dbReference type="InterPro" id="IPR029101">
    <property type="entry name" value="Sigma_reg_N"/>
</dbReference>
<dbReference type="Proteomes" id="UP000613512">
    <property type="component" value="Unassembled WGS sequence"/>
</dbReference>
<keyword evidence="1" id="KW-0812">Transmembrane</keyword>
<dbReference type="RefSeq" id="WP_188386120.1">
    <property type="nucleotide sequence ID" value="NZ_BMEY01000027.1"/>
</dbReference>
<dbReference type="Pfam" id="PF13791">
    <property type="entry name" value="Sigma_reg_C"/>
    <property type="match status" value="1"/>
</dbReference>
<sequence>MDAYEKLLKKAKSSGQQVNNGTKNVKRAINFSKWKLILTTLSIVLMIIPTCYIFTFMYYAFGTKSTTLMDVASKTLYITEPNTTLEEMEFDMDFSIFSMGLSFEQYKQIGVDFYPAKSYDLTFVLNDLVKSDTISHVEKIYPKNPTETNQWIVHPNHTVEFPTEVEWRVLSGLPDETVVEAYLSFDDLYNVKDIVKEMNSVDVTWAAIYTGTEDDMVSADGDIVSPIGYPVQRDQTYWSPFRDSTSHEETFLMMLKEIEPYEDIAVKVSSHKNLELEERIQYIEANGFKTYGVVVTGPKAEIVSLRDLTMVRHMKLGEVKLWNWER</sequence>
<feature type="domain" description="Sigma factor regulator N-terminal" evidence="3">
    <location>
        <begin position="26"/>
        <end position="110"/>
    </location>
</feature>
<dbReference type="EMBL" id="BMEY01000027">
    <property type="protein sequence ID" value="GGA90766.1"/>
    <property type="molecule type" value="Genomic_DNA"/>
</dbReference>
<evidence type="ECO:0000313" key="5">
    <source>
        <dbReference type="Proteomes" id="UP000613512"/>
    </source>
</evidence>
<evidence type="ECO:0000256" key="1">
    <source>
        <dbReference type="SAM" id="Phobius"/>
    </source>
</evidence>
<name>A0A916SA78_9BACI</name>
<feature type="domain" description="Sigma factor regulator C-terminal" evidence="2">
    <location>
        <begin position="170"/>
        <end position="318"/>
    </location>
</feature>
<dbReference type="InterPro" id="IPR025672">
    <property type="entry name" value="Sigma_reg_C_dom"/>
</dbReference>
<keyword evidence="1" id="KW-1133">Transmembrane helix</keyword>
<reference evidence="4" key="1">
    <citation type="journal article" date="2014" name="Int. J. Syst. Evol. Microbiol.">
        <title>Complete genome sequence of Corynebacterium casei LMG S-19264T (=DSM 44701T), isolated from a smear-ripened cheese.</title>
        <authorList>
            <consortium name="US DOE Joint Genome Institute (JGI-PGF)"/>
            <person name="Walter F."/>
            <person name="Albersmeier A."/>
            <person name="Kalinowski J."/>
            <person name="Ruckert C."/>
        </authorList>
    </citation>
    <scope>NUCLEOTIDE SEQUENCE</scope>
    <source>
        <strain evidence="4">CGMCC 1.12408</strain>
    </source>
</reference>
<keyword evidence="1" id="KW-0472">Membrane</keyword>
<accession>A0A916SA78</accession>
<evidence type="ECO:0000313" key="4">
    <source>
        <dbReference type="EMBL" id="GGA90766.1"/>
    </source>
</evidence>
<comment type="caution">
    <text evidence="4">The sequence shown here is derived from an EMBL/GenBank/DDBJ whole genome shotgun (WGS) entry which is preliminary data.</text>
</comment>
<evidence type="ECO:0000259" key="2">
    <source>
        <dbReference type="Pfam" id="PF13791"/>
    </source>
</evidence>
<reference evidence="4" key="2">
    <citation type="submission" date="2020-09" db="EMBL/GenBank/DDBJ databases">
        <authorList>
            <person name="Sun Q."/>
            <person name="Zhou Y."/>
        </authorList>
    </citation>
    <scope>NUCLEOTIDE SEQUENCE</scope>
    <source>
        <strain evidence="4">CGMCC 1.12408</strain>
    </source>
</reference>
<dbReference type="AlphaFoldDB" id="A0A916SA78"/>
<gene>
    <name evidence="4" type="ORF">GCM10008025_36600</name>
</gene>
<feature type="transmembrane region" description="Helical" evidence="1">
    <location>
        <begin position="36"/>
        <end position="61"/>
    </location>
</feature>
<evidence type="ECO:0000259" key="3">
    <source>
        <dbReference type="Pfam" id="PF13800"/>
    </source>
</evidence>
<organism evidence="4 5">
    <name type="scientific">Ornithinibacillus halotolerans</name>
    <dbReference type="NCBI Taxonomy" id="1274357"/>
    <lineage>
        <taxon>Bacteria</taxon>
        <taxon>Bacillati</taxon>
        <taxon>Bacillota</taxon>
        <taxon>Bacilli</taxon>
        <taxon>Bacillales</taxon>
        <taxon>Bacillaceae</taxon>
        <taxon>Ornithinibacillus</taxon>
    </lineage>
</organism>
<proteinExistence type="predicted"/>
<protein>
    <recommendedName>
        <fullName evidence="6">Anti-sigma factor</fullName>
    </recommendedName>
</protein>